<dbReference type="Pfam" id="PF01022">
    <property type="entry name" value="HTH_5"/>
    <property type="match status" value="1"/>
</dbReference>
<dbReference type="InterPro" id="IPR043129">
    <property type="entry name" value="ATPase_NBD"/>
</dbReference>
<protein>
    <recommendedName>
        <fullName evidence="2">HTH arsR-type domain-containing protein</fullName>
    </recommendedName>
</protein>
<dbReference type="GO" id="GO:0003700">
    <property type="term" value="F:DNA-binding transcription factor activity"/>
    <property type="evidence" value="ECO:0007669"/>
    <property type="project" value="InterPro"/>
</dbReference>
<dbReference type="CDD" id="cd00090">
    <property type="entry name" value="HTH_ARSR"/>
    <property type="match status" value="1"/>
</dbReference>
<comment type="caution">
    <text evidence="3">The sequence shown here is derived from an EMBL/GenBank/DDBJ whole genome shotgun (WGS) entry which is preliminary data.</text>
</comment>
<evidence type="ECO:0000256" key="1">
    <source>
        <dbReference type="ARBA" id="ARBA00006479"/>
    </source>
</evidence>
<evidence type="ECO:0000313" key="3">
    <source>
        <dbReference type="EMBL" id="PKR90748.1"/>
    </source>
</evidence>
<dbReference type="Proteomes" id="UP000233491">
    <property type="component" value="Unassembled WGS sequence"/>
</dbReference>
<dbReference type="InterPro" id="IPR000600">
    <property type="entry name" value="ROK"/>
</dbReference>
<dbReference type="EMBL" id="PJNW01000002">
    <property type="protein sequence ID" value="PKR90748.1"/>
    <property type="molecule type" value="Genomic_DNA"/>
</dbReference>
<organism evidence="3 4">
    <name type="scientific">Pleomorphomonas diazotrophica</name>
    <dbReference type="NCBI Taxonomy" id="1166257"/>
    <lineage>
        <taxon>Bacteria</taxon>
        <taxon>Pseudomonadati</taxon>
        <taxon>Pseudomonadota</taxon>
        <taxon>Alphaproteobacteria</taxon>
        <taxon>Hyphomicrobiales</taxon>
        <taxon>Pleomorphomonadaceae</taxon>
        <taxon>Pleomorphomonas</taxon>
    </lineage>
</organism>
<evidence type="ECO:0000313" key="4">
    <source>
        <dbReference type="Proteomes" id="UP000233491"/>
    </source>
</evidence>
<evidence type="ECO:0000259" key="2">
    <source>
        <dbReference type="Pfam" id="PF01022"/>
    </source>
</evidence>
<dbReference type="Gene3D" id="3.30.420.40">
    <property type="match status" value="2"/>
</dbReference>
<feature type="domain" description="HTH arsR-type" evidence="2">
    <location>
        <begin position="68"/>
        <end position="111"/>
    </location>
</feature>
<dbReference type="PANTHER" id="PTHR18964:SF149">
    <property type="entry name" value="BIFUNCTIONAL UDP-N-ACETYLGLUCOSAMINE 2-EPIMERASE_N-ACETYLMANNOSAMINE KINASE"/>
    <property type="match status" value="1"/>
</dbReference>
<dbReference type="PANTHER" id="PTHR18964">
    <property type="entry name" value="ROK (REPRESSOR, ORF, KINASE) FAMILY"/>
    <property type="match status" value="1"/>
</dbReference>
<dbReference type="InterPro" id="IPR001845">
    <property type="entry name" value="HTH_ArsR_DNA-bd_dom"/>
</dbReference>
<reference evidence="3 4" key="1">
    <citation type="submission" date="2017-12" db="EMBL/GenBank/DDBJ databases">
        <title>Anaerobic carbon monoxide metabolism by Pleomorphomonas carboxyditropha sp. nov., a new mesophilic hydrogenogenic carboxidotroph.</title>
        <authorList>
            <person name="Esquivel-Elizondo S."/>
            <person name="Krajmalnik-Brown R."/>
        </authorList>
    </citation>
    <scope>NUCLEOTIDE SEQUENCE [LARGE SCALE GENOMIC DNA]</scope>
    <source>
        <strain evidence="3 4">R5-392</strain>
    </source>
</reference>
<dbReference type="InterPro" id="IPR011991">
    <property type="entry name" value="ArsR-like_HTH"/>
</dbReference>
<dbReference type="Pfam" id="PF00480">
    <property type="entry name" value="ROK"/>
    <property type="match status" value="1"/>
</dbReference>
<gene>
    <name evidence="3" type="ORF">CXZ10_05155</name>
</gene>
<dbReference type="Gene3D" id="1.10.10.10">
    <property type="entry name" value="Winged helix-like DNA-binding domain superfamily/Winged helix DNA-binding domain"/>
    <property type="match status" value="1"/>
</dbReference>
<dbReference type="OrthoDB" id="49685at2"/>
<keyword evidence="4" id="KW-1185">Reference proteome</keyword>
<dbReference type="SUPFAM" id="SSF53067">
    <property type="entry name" value="Actin-like ATPase domain"/>
    <property type="match status" value="2"/>
</dbReference>
<dbReference type="InterPro" id="IPR036390">
    <property type="entry name" value="WH_DNA-bd_sf"/>
</dbReference>
<proteinExistence type="inferred from homology"/>
<dbReference type="SUPFAM" id="SSF46785">
    <property type="entry name" value="Winged helix' DNA-binding domain"/>
    <property type="match status" value="1"/>
</dbReference>
<accession>A0A2N3M1Q2</accession>
<dbReference type="InterPro" id="IPR036388">
    <property type="entry name" value="WH-like_DNA-bd_sf"/>
</dbReference>
<dbReference type="AlphaFoldDB" id="A0A2N3M1Q2"/>
<comment type="similarity">
    <text evidence="1">Belongs to the ROK (NagC/XylR) family.</text>
</comment>
<sequence length="444" mass="47381">MGRKFDFETRQAPIMSLTTERRLTTVLSWRTLRRRRQYPLSSAETKLANMLTSELKGLLYGRELDSPVVKVVRALSGHGAVSTSQIARNTGLARSTVSTILADLKRSNLVIEMEARNPGPGRPAVAHSLNPEAGTCVGALLDVDEIRVIVADVAHNVVADLAMPVEREYSPTKAARVVKHAVDTLYKEHSLAQASLIGIGFAVSAPLAPDGRIMRSSALPGWQGTDFREAFEPVLQKPIFADSESNCAALAEMMWGAASGCSDFVLLKLNQAVSGAVVVDGRALVGASGSAGEMGHIVIDPHGPLCRCGNRGCLELYCGAGFVSKMAADWLGRSIPVTEIVTRAVQGETGFRRLIGDAGEAAGRGLSMVGAMVNPPLFIISGTLAGAGELLLAPLRASYEKHSFVKREDVDEAHYPVFRAGKFLDNDNCLGAAGLVLRHSSRLK</sequence>
<name>A0A2N3M1Q2_9HYPH</name>